<reference evidence="4 5" key="1">
    <citation type="submission" date="2016-06" db="EMBL/GenBank/DDBJ databases">
        <title>Four novel species of enterococci isolated from chicken manure.</title>
        <authorList>
            <person name="Van Tyne D."/>
        </authorList>
    </citation>
    <scope>NUCLEOTIDE SEQUENCE [LARGE SCALE GENOMIC DNA]</scope>
    <source>
        <strain evidence="4 5">CU12B</strain>
    </source>
</reference>
<dbReference type="SUPFAM" id="SSF103486">
    <property type="entry name" value="V-type ATP synthase subunit C"/>
    <property type="match status" value="1"/>
</dbReference>
<proteinExistence type="inferred from homology"/>
<dbReference type="InterPro" id="IPR002843">
    <property type="entry name" value="ATPase_V0-cplx_csu/dsu"/>
</dbReference>
<protein>
    <submittedName>
        <fullName evidence="4">V-type ATP synthase subunit C</fullName>
    </submittedName>
</protein>
<keyword evidence="3" id="KW-0406">Ion transport</keyword>
<evidence type="ECO:0000256" key="1">
    <source>
        <dbReference type="ARBA" id="ARBA00006709"/>
    </source>
</evidence>
<keyword evidence="5" id="KW-1185">Reference proteome</keyword>
<evidence type="ECO:0000256" key="3">
    <source>
        <dbReference type="ARBA" id="ARBA00023065"/>
    </source>
</evidence>
<keyword evidence="2" id="KW-0813">Transport</keyword>
<evidence type="ECO:0000256" key="2">
    <source>
        <dbReference type="ARBA" id="ARBA00022448"/>
    </source>
</evidence>
<accession>A0ABQ6YWX3</accession>
<name>A0ABQ6YWX3_9ENTE</name>
<dbReference type="PANTHER" id="PTHR38682:SF1">
    <property type="entry name" value="V-TYPE ATP SYNTHASE SUBUNIT C"/>
    <property type="match status" value="1"/>
</dbReference>
<dbReference type="InterPro" id="IPR050873">
    <property type="entry name" value="V-ATPase_V0D/AC39_subunit"/>
</dbReference>
<dbReference type="Proteomes" id="UP000782705">
    <property type="component" value="Unassembled WGS sequence"/>
</dbReference>
<gene>
    <name evidence="4" type="ORF">BAU17_01395</name>
</gene>
<evidence type="ECO:0000313" key="5">
    <source>
        <dbReference type="Proteomes" id="UP000782705"/>
    </source>
</evidence>
<organism evidence="4 5">
    <name type="scientific">Candidatus Enterococcus willemsii</name>
    <dbReference type="NCBI Taxonomy" id="1857215"/>
    <lineage>
        <taxon>Bacteria</taxon>
        <taxon>Bacillati</taxon>
        <taxon>Bacillota</taxon>
        <taxon>Bacilli</taxon>
        <taxon>Lactobacillales</taxon>
        <taxon>Enterococcaceae</taxon>
        <taxon>Enterococcus</taxon>
    </lineage>
</organism>
<dbReference type="InterPro" id="IPR035067">
    <property type="entry name" value="V-type_ATPase_csu/dsu"/>
</dbReference>
<dbReference type="PANTHER" id="PTHR38682">
    <property type="entry name" value="V-TYPE ATP SYNTHASE SUBUNIT C"/>
    <property type="match status" value="1"/>
</dbReference>
<comment type="similarity">
    <text evidence="1">Belongs to the V-ATPase V0D/AC39 subunit family.</text>
</comment>
<dbReference type="Gene3D" id="1.10.132.50">
    <property type="entry name" value="ATP synthase (C/AC39) subunit, domain 3"/>
    <property type="match status" value="1"/>
</dbReference>
<dbReference type="InterPro" id="IPR044911">
    <property type="entry name" value="V-type_ATPase_csu/dsu_dom_3"/>
</dbReference>
<evidence type="ECO:0000313" key="4">
    <source>
        <dbReference type="EMBL" id="KAF1302052.1"/>
    </source>
</evidence>
<sequence>MKDIQFNTINTRIRTYEEKLLHKNTYERMFAVQQAEEILSILQETPYGDFIEENTSVHDFEQLLLAEQKRVYDNLYEISPNRQVIDLFSLKYDYQNLKVFVKEVLIDKDLSSLLVPYGSVPLSTLKELVKVRHSEHVHEQMNACMQEIFQYIEGYHEHHALDIIFDNHYWQHLSAIANGNEDFQLLVRRNIDVFNISTALRSHLMGRHKGFITAVLAEGGTLPVDKLVETISSSLDDFVTYLQETPYKLLIDSSYEEIITKKTLNDFDLWKDNFLMARLKEQKIIPFGPWAMMGYIYAKEIEIKNLRILLIGKINKIPEEILRSRVRETYV</sequence>
<dbReference type="Gene3D" id="1.20.1690.10">
    <property type="entry name" value="V-type ATP synthase subunit C domain"/>
    <property type="match status" value="2"/>
</dbReference>
<dbReference type="InterPro" id="IPR036079">
    <property type="entry name" value="ATPase_csu/dsu_sf"/>
</dbReference>
<dbReference type="Pfam" id="PF01992">
    <property type="entry name" value="vATP-synt_AC39"/>
    <property type="match status" value="1"/>
</dbReference>
<dbReference type="NCBIfam" id="NF002266">
    <property type="entry name" value="PRK01198.1-2"/>
    <property type="match status" value="1"/>
</dbReference>
<comment type="caution">
    <text evidence="4">The sequence shown here is derived from an EMBL/GenBank/DDBJ whole genome shotgun (WGS) entry which is preliminary data.</text>
</comment>
<dbReference type="RefSeq" id="WP_161903033.1">
    <property type="nucleotide sequence ID" value="NZ_MAEL01000054.1"/>
</dbReference>
<dbReference type="EMBL" id="MAEL01000054">
    <property type="protein sequence ID" value="KAF1302052.1"/>
    <property type="molecule type" value="Genomic_DNA"/>
</dbReference>